<dbReference type="Pfam" id="PF00462">
    <property type="entry name" value="Glutaredoxin"/>
    <property type="match status" value="1"/>
</dbReference>
<dbReference type="Proteomes" id="UP000282454">
    <property type="component" value="Unassembled WGS sequence"/>
</dbReference>
<evidence type="ECO:0000259" key="1">
    <source>
        <dbReference type="Pfam" id="PF00462"/>
    </source>
</evidence>
<dbReference type="CDD" id="cd02976">
    <property type="entry name" value="NrdH"/>
    <property type="match status" value="1"/>
</dbReference>
<name>A0A421BCX0_9PSEU</name>
<protein>
    <submittedName>
        <fullName evidence="2">Mycoredoxin</fullName>
    </submittedName>
</protein>
<evidence type="ECO:0000313" key="2">
    <source>
        <dbReference type="EMBL" id="RLK62222.1"/>
    </source>
</evidence>
<dbReference type="InterPro" id="IPR002109">
    <property type="entry name" value="Glutaredoxin"/>
</dbReference>
<dbReference type="Gene3D" id="3.40.30.10">
    <property type="entry name" value="Glutaredoxin"/>
    <property type="match status" value="1"/>
</dbReference>
<dbReference type="RefSeq" id="WP_121390714.1">
    <property type="nucleotide sequence ID" value="NZ_RCDD01000001.1"/>
</dbReference>
<dbReference type="OrthoDB" id="8991911at2"/>
<dbReference type="InterPro" id="IPR036249">
    <property type="entry name" value="Thioredoxin-like_sf"/>
</dbReference>
<keyword evidence="3" id="KW-1185">Reference proteome</keyword>
<sequence>MTTDTVVLYSAGWCGDCRRAKSWLTTNAIPFTEIDVENDPESRAIAMALAEGRRTIPVLLLPGGGVLVEPTNAELATALG</sequence>
<evidence type="ECO:0000313" key="3">
    <source>
        <dbReference type="Proteomes" id="UP000282454"/>
    </source>
</evidence>
<feature type="domain" description="Glutaredoxin" evidence="1">
    <location>
        <begin position="6"/>
        <end position="61"/>
    </location>
</feature>
<reference evidence="2 3" key="1">
    <citation type="submission" date="2018-10" db="EMBL/GenBank/DDBJ databases">
        <title>Genomic Encyclopedia of Archaeal and Bacterial Type Strains, Phase II (KMG-II): from individual species to whole genera.</title>
        <authorList>
            <person name="Goeker M."/>
        </authorList>
    </citation>
    <scope>NUCLEOTIDE SEQUENCE [LARGE SCALE GENOMIC DNA]</scope>
    <source>
        <strain evidence="2 3">DSM 45657</strain>
    </source>
</reference>
<dbReference type="PROSITE" id="PS51354">
    <property type="entry name" value="GLUTAREDOXIN_2"/>
    <property type="match status" value="1"/>
</dbReference>
<comment type="caution">
    <text evidence="2">The sequence shown here is derived from an EMBL/GenBank/DDBJ whole genome shotgun (WGS) entry which is preliminary data.</text>
</comment>
<dbReference type="AlphaFoldDB" id="A0A421BCX0"/>
<dbReference type="SUPFAM" id="SSF52833">
    <property type="entry name" value="Thioredoxin-like"/>
    <property type="match status" value="1"/>
</dbReference>
<gene>
    <name evidence="2" type="ORF">CLV68_2778</name>
</gene>
<organism evidence="2 3">
    <name type="scientific">Actinokineospora cianjurensis</name>
    <dbReference type="NCBI Taxonomy" id="585224"/>
    <lineage>
        <taxon>Bacteria</taxon>
        <taxon>Bacillati</taxon>
        <taxon>Actinomycetota</taxon>
        <taxon>Actinomycetes</taxon>
        <taxon>Pseudonocardiales</taxon>
        <taxon>Pseudonocardiaceae</taxon>
        <taxon>Actinokineospora</taxon>
    </lineage>
</organism>
<accession>A0A421BCX0</accession>
<dbReference type="EMBL" id="RCDD01000001">
    <property type="protein sequence ID" value="RLK62222.1"/>
    <property type="molecule type" value="Genomic_DNA"/>
</dbReference>
<proteinExistence type="predicted"/>